<dbReference type="Gene3D" id="1.10.8.10">
    <property type="entry name" value="DNA helicase RuvA subunit, C-terminal domain"/>
    <property type="match status" value="1"/>
</dbReference>
<dbReference type="InterPro" id="IPR019874">
    <property type="entry name" value="RF_methyltr_PrmC"/>
</dbReference>
<dbReference type="InterPro" id="IPR004556">
    <property type="entry name" value="HemK-like"/>
</dbReference>
<dbReference type="PANTHER" id="PTHR18895:SF74">
    <property type="entry name" value="MTRF1L RELEASE FACTOR GLUTAMINE METHYLTRANSFERASE"/>
    <property type="match status" value="1"/>
</dbReference>
<evidence type="ECO:0000256" key="3">
    <source>
        <dbReference type="ARBA" id="ARBA00022691"/>
    </source>
</evidence>
<accession>A0ABV4K5E6</accession>
<dbReference type="Gene3D" id="3.40.50.150">
    <property type="entry name" value="Vaccinia Virus protein VP39"/>
    <property type="match status" value="1"/>
</dbReference>
<feature type="binding site" evidence="5">
    <location>
        <position position="187"/>
    </location>
    <ligand>
        <name>S-adenosyl-L-methionine</name>
        <dbReference type="ChEBI" id="CHEBI:59789"/>
    </ligand>
</feature>
<dbReference type="PANTHER" id="PTHR18895">
    <property type="entry name" value="HEMK METHYLTRANSFERASE"/>
    <property type="match status" value="1"/>
</dbReference>
<comment type="caution">
    <text evidence="8">The sequence shown here is derived from an EMBL/GenBank/DDBJ whole genome shotgun (WGS) entry which is preliminary data.</text>
</comment>
<feature type="binding site" evidence="5">
    <location>
        <position position="172"/>
    </location>
    <ligand>
        <name>S-adenosyl-L-methionine</name>
        <dbReference type="ChEBI" id="CHEBI:59789"/>
    </ligand>
</feature>
<dbReference type="HAMAP" id="MF_02126">
    <property type="entry name" value="RF_methyltr_PrmC"/>
    <property type="match status" value="1"/>
</dbReference>
<keyword evidence="3 5" id="KW-0949">S-adenosyl-L-methionine</keyword>
<keyword evidence="1 5" id="KW-0489">Methyltransferase</keyword>
<evidence type="ECO:0000256" key="2">
    <source>
        <dbReference type="ARBA" id="ARBA00022679"/>
    </source>
</evidence>
<evidence type="ECO:0000259" key="7">
    <source>
        <dbReference type="Pfam" id="PF17827"/>
    </source>
</evidence>
<dbReference type="Proteomes" id="UP001568698">
    <property type="component" value="Unassembled WGS sequence"/>
</dbReference>
<comment type="function">
    <text evidence="5">Methylates the class 1 translation termination release factors RF1/PrfA and RF2/PrfB on the glutamine residue of the universally conserved GGQ motif.</text>
</comment>
<feature type="domain" description="Methyltransferase small" evidence="6">
    <location>
        <begin position="109"/>
        <end position="194"/>
    </location>
</feature>
<evidence type="ECO:0000313" key="9">
    <source>
        <dbReference type="Proteomes" id="UP001568698"/>
    </source>
</evidence>
<evidence type="ECO:0000256" key="4">
    <source>
        <dbReference type="ARBA" id="ARBA00048391"/>
    </source>
</evidence>
<feature type="binding site" evidence="5">
    <location>
        <begin position="187"/>
        <end position="190"/>
    </location>
    <ligand>
        <name>substrate</name>
    </ligand>
</feature>
<dbReference type="InterPro" id="IPR040758">
    <property type="entry name" value="PrmC_N"/>
</dbReference>
<dbReference type="InterPro" id="IPR029063">
    <property type="entry name" value="SAM-dependent_MTases_sf"/>
</dbReference>
<dbReference type="NCBIfam" id="TIGR00536">
    <property type="entry name" value="hemK_fam"/>
    <property type="match status" value="1"/>
</dbReference>
<organism evidence="8 9">
    <name type="scientific">Pseudodesulfovibrio karagichevae</name>
    <dbReference type="NCBI Taxonomy" id="3239305"/>
    <lineage>
        <taxon>Bacteria</taxon>
        <taxon>Pseudomonadati</taxon>
        <taxon>Thermodesulfobacteriota</taxon>
        <taxon>Desulfovibrionia</taxon>
        <taxon>Desulfovibrionales</taxon>
        <taxon>Desulfovibrionaceae</taxon>
    </lineage>
</organism>
<dbReference type="Pfam" id="PF05175">
    <property type="entry name" value="MTS"/>
    <property type="match status" value="1"/>
</dbReference>
<comment type="similarity">
    <text evidence="5">Belongs to the protein N5-glutamine methyltransferase family. PrmC subfamily.</text>
</comment>
<keyword evidence="9" id="KW-1185">Reference proteome</keyword>
<dbReference type="EMBL" id="JBGLYH010000055">
    <property type="protein sequence ID" value="MEZ7198182.1"/>
    <property type="molecule type" value="Genomic_DNA"/>
</dbReference>
<dbReference type="InterPro" id="IPR050320">
    <property type="entry name" value="N5-glutamine_MTase"/>
</dbReference>
<feature type="binding site" evidence="5">
    <location>
        <position position="143"/>
    </location>
    <ligand>
        <name>S-adenosyl-L-methionine</name>
        <dbReference type="ChEBI" id="CHEBI:59789"/>
    </ligand>
</feature>
<dbReference type="PROSITE" id="PS00092">
    <property type="entry name" value="N6_MTASE"/>
    <property type="match status" value="1"/>
</dbReference>
<dbReference type="InterPro" id="IPR007848">
    <property type="entry name" value="Small_mtfrase_dom"/>
</dbReference>
<proteinExistence type="inferred from homology"/>
<dbReference type="EC" id="2.1.1.297" evidence="5"/>
<dbReference type="RefSeq" id="WP_371387678.1">
    <property type="nucleotide sequence ID" value="NZ_JBGLYH010000055.1"/>
</dbReference>
<evidence type="ECO:0000259" key="6">
    <source>
        <dbReference type="Pfam" id="PF05175"/>
    </source>
</evidence>
<reference evidence="8 9" key="1">
    <citation type="submission" date="2024-08" db="EMBL/GenBank/DDBJ databases">
        <title>Sulfate-reducing bacteria isolated from formation water of the oil field in Kazakhstan and description of Pseudodesulfovibrio sp.</title>
        <authorList>
            <person name="Bidzhieva S.K."/>
            <person name="Tourova T.P."/>
            <person name="Grouzdev D.S."/>
            <person name="Beletsky A.V."/>
            <person name="Sokolova D.S."/>
            <person name="Samigullina S.R."/>
            <person name="Poltaraus A.B."/>
            <person name="Avtukh A.N."/>
            <person name="Tereshina V.M."/>
            <person name="Zhaparov N.S."/>
            <person name="Mardanov A.V."/>
            <person name="Nazina T.N."/>
        </authorList>
    </citation>
    <scope>NUCLEOTIDE SEQUENCE [LARGE SCALE GENOMIC DNA]</scope>
    <source>
        <strain evidence="8 9">9FUS</strain>
    </source>
</reference>
<name>A0ABV4K5E6_9BACT</name>
<comment type="catalytic activity">
    <reaction evidence="4 5">
        <text>L-glutaminyl-[peptide chain release factor] + S-adenosyl-L-methionine = N(5)-methyl-L-glutaminyl-[peptide chain release factor] + S-adenosyl-L-homocysteine + H(+)</text>
        <dbReference type="Rhea" id="RHEA:42896"/>
        <dbReference type="Rhea" id="RHEA-COMP:10271"/>
        <dbReference type="Rhea" id="RHEA-COMP:10272"/>
        <dbReference type="ChEBI" id="CHEBI:15378"/>
        <dbReference type="ChEBI" id="CHEBI:30011"/>
        <dbReference type="ChEBI" id="CHEBI:57856"/>
        <dbReference type="ChEBI" id="CHEBI:59789"/>
        <dbReference type="ChEBI" id="CHEBI:61891"/>
        <dbReference type="EC" id="2.1.1.297"/>
    </reaction>
</comment>
<sequence length="283" mass="30459">MSRNIQDVLKECESRLLGVDSPRLSAELLAAHALGCSRPALYLDRGRGLTDDEYAALNALVTRREAGEPVAYILGSREFYGLDFAVSPAVLIPRPETEHIVEAVEAAFSTDRAFRFADLGTGSGILAVTIAVLFPKACGVAVDISPEALDVAKSNARAHNVADRLDFIQADFTRETLDGAFDLVVSNPPYVSEPEFAAASHEVTGFEPTGALVSGPEGLAHIRAMLPGVAAMLKPGGRFFMEIGYDQAKMITSIILDKYALFEEVGVQKDLAGYDRVLSVRKK</sequence>
<feature type="binding site" evidence="5">
    <location>
        <begin position="120"/>
        <end position="124"/>
    </location>
    <ligand>
        <name>S-adenosyl-L-methionine</name>
        <dbReference type="ChEBI" id="CHEBI:59789"/>
    </ligand>
</feature>
<evidence type="ECO:0000256" key="1">
    <source>
        <dbReference type="ARBA" id="ARBA00022603"/>
    </source>
</evidence>
<evidence type="ECO:0000256" key="5">
    <source>
        <dbReference type="HAMAP-Rule" id="MF_02126"/>
    </source>
</evidence>
<dbReference type="SUPFAM" id="SSF53335">
    <property type="entry name" value="S-adenosyl-L-methionine-dependent methyltransferases"/>
    <property type="match status" value="1"/>
</dbReference>
<dbReference type="GO" id="GO:0032259">
    <property type="term" value="P:methylation"/>
    <property type="evidence" value="ECO:0007669"/>
    <property type="project" value="UniProtKB-KW"/>
</dbReference>
<gene>
    <name evidence="5 8" type="primary">prmC</name>
    <name evidence="8" type="ORF">AB6M95_15615</name>
</gene>
<feature type="domain" description="Release factor glutamine methyltransferase N-terminal" evidence="7">
    <location>
        <begin position="8"/>
        <end position="75"/>
    </location>
</feature>
<dbReference type="GO" id="GO:0102559">
    <property type="term" value="F:peptide chain release factor N(5)-glutamine methyltransferase activity"/>
    <property type="evidence" value="ECO:0007669"/>
    <property type="project" value="UniProtKB-EC"/>
</dbReference>
<protein>
    <recommendedName>
        <fullName evidence="5">Release factor glutamine methyltransferase</fullName>
        <shortName evidence="5">RF MTase</shortName>
        <ecNumber evidence="5">2.1.1.297</ecNumber>
    </recommendedName>
    <alternativeName>
        <fullName evidence="5">N5-glutamine methyltransferase PrmC</fullName>
    </alternativeName>
    <alternativeName>
        <fullName evidence="5">Protein-(glutamine-N5) MTase PrmC</fullName>
    </alternativeName>
    <alternativeName>
        <fullName evidence="5">Protein-glutamine N-methyltransferase PrmC</fullName>
    </alternativeName>
</protein>
<keyword evidence="2 5" id="KW-0808">Transferase</keyword>
<dbReference type="CDD" id="cd02440">
    <property type="entry name" value="AdoMet_MTases"/>
    <property type="match status" value="1"/>
</dbReference>
<dbReference type="NCBIfam" id="TIGR03534">
    <property type="entry name" value="RF_mod_PrmC"/>
    <property type="match status" value="1"/>
</dbReference>
<dbReference type="Pfam" id="PF17827">
    <property type="entry name" value="PrmC_N"/>
    <property type="match status" value="1"/>
</dbReference>
<dbReference type="InterPro" id="IPR002052">
    <property type="entry name" value="DNA_methylase_N6_adenine_CS"/>
</dbReference>
<evidence type="ECO:0000313" key="8">
    <source>
        <dbReference type="EMBL" id="MEZ7198182.1"/>
    </source>
</evidence>